<dbReference type="SUPFAM" id="SSF48371">
    <property type="entry name" value="ARM repeat"/>
    <property type="match status" value="1"/>
</dbReference>
<sequence>MITADSILPIDAGSLPEFASVLASEDIAKLIGWLNEKEDKIRYRSFLLLQHRSSASPDVYPYWEDFRAKLKNDNSYQRSIGIMLLAENARWDTGGQAKEALDDCFSLLSDERPITIRQCIQSLENLSGHNLSWVTV</sequence>
<dbReference type="InterPro" id="IPR016024">
    <property type="entry name" value="ARM-type_fold"/>
</dbReference>
<accession>A0A1W2B6W3</accession>
<evidence type="ECO:0000313" key="2">
    <source>
        <dbReference type="Proteomes" id="UP000192790"/>
    </source>
</evidence>
<dbReference type="OrthoDB" id="1951221at2"/>
<dbReference type="EMBL" id="FWXW01000005">
    <property type="protein sequence ID" value="SMC68669.1"/>
    <property type="molecule type" value="Genomic_DNA"/>
</dbReference>
<evidence type="ECO:0008006" key="3">
    <source>
        <dbReference type="Google" id="ProtNLM"/>
    </source>
</evidence>
<gene>
    <name evidence="1" type="ORF">SAMN02745168_2051</name>
</gene>
<dbReference type="STRING" id="1122930.SAMN02745168_2051"/>
<dbReference type="AlphaFoldDB" id="A0A1W2B6W3"/>
<organism evidence="1 2">
    <name type="scientific">Papillibacter cinnamivorans DSM 12816</name>
    <dbReference type="NCBI Taxonomy" id="1122930"/>
    <lineage>
        <taxon>Bacteria</taxon>
        <taxon>Bacillati</taxon>
        <taxon>Bacillota</taxon>
        <taxon>Clostridia</taxon>
        <taxon>Eubacteriales</taxon>
        <taxon>Oscillospiraceae</taxon>
        <taxon>Papillibacter</taxon>
    </lineage>
</organism>
<dbReference type="Proteomes" id="UP000192790">
    <property type="component" value="Unassembled WGS sequence"/>
</dbReference>
<name>A0A1W2B6W3_9FIRM</name>
<keyword evidence="2" id="KW-1185">Reference proteome</keyword>
<proteinExistence type="predicted"/>
<evidence type="ECO:0000313" key="1">
    <source>
        <dbReference type="EMBL" id="SMC68669.1"/>
    </source>
</evidence>
<dbReference type="RefSeq" id="WP_084234730.1">
    <property type="nucleotide sequence ID" value="NZ_FWXW01000005.1"/>
</dbReference>
<protein>
    <recommendedName>
        <fullName evidence="3">HEAT repeat-containing protein</fullName>
    </recommendedName>
</protein>
<reference evidence="1 2" key="1">
    <citation type="submission" date="2017-04" db="EMBL/GenBank/DDBJ databases">
        <authorList>
            <person name="Afonso C.L."/>
            <person name="Miller P.J."/>
            <person name="Scott M.A."/>
            <person name="Spackman E."/>
            <person name="Goraichik I."/>
            <person name="Dimitrov K.M."/>
            <person name="Suarez D.L."/>
            <person name="Swayne D.E."/>
        </authorList>
    </citation>
    <scope>NUCLEOTIDE SEQUENCE [LARGE SCALE GENOMIC DNA]</scope>
    <source>
        <strain evidence="1 2">DSM 12816</strain>
    </source>
</reference>